<accession>A0ACA8ZP88</accession>
<comment type="caution">
    <text evidence="1">The sequence shown here is derived from an EMBL/GenBank/DDBJ whole genome shotgun (WGS) entry which is preliminary data.</text>
</comment>
<keyword evidence="2" id="KW-1185">Reference proteome</keyword>
<evidence type="ECO:0000313" key="1">
    <source>
        <dbReference type="EMBL" id="CAB5498783.1"/>
    </source>
</evidence>
<reference evidence="1" key="1">
    <citation type="submission" date="2020-05" db="EMBL/GenBank/DDBJ databases">
        <authorList>
            <person name="Petersen J."/>
            <person name="Sayavedra L."/>
        </authorList>
    </citation>
    <scope>NUCLEOTIDE SEQUENCE</scope>
    <source>
        <strain evidence="1">B azoricus SOX Menez Gwen</strain>
    </source>
</reference>
<dbReference type="Proteomes" id="UP000635628">
    <property type="component" value="Unassembled WGS sequence"/>
</dbReference>
<sequence length="38" mass="4408">MIDRGGFDRIDANLQKEVYLTGAFMSRIHPSISWVNLR</sequence>
<name>A0ACA8ZP88_9GAMM</name>
<gene>
    <name evidence="1" type="ORF">AZO1586R_822</name>
</gene>
<evidence type="ECO:0000313" key="2">
    <source>
        <dbReference type="Proteomes" id="UP000635628"/>
    </source>
</evidence>
<dbReference type="EMBL" id="CAESAP020000143">
    <property type="protein sequence ID" value="CAB5498783.1"/>
    <property type="molecule type" value="Genomic_DNA"/>
</dbReference>
<protein>
    <submittedName>
        <fullName evidence="1">Uncharacterized protein</fullName>
    </submittedName>
</protein>
<proteinExistence type="predicted"/>
<organism evidence="1 2">
    <name type="scientific">Bathymodiolus azoricus thioautotrophic gill symbiont</name>
    <dbReference type="NCBI Taxonomy" id="235205"/>
    <lineage>
        <taxon>Bacteria</taxon>
        <taxon>Pseudomonadati</taxon>
        <taxon>Pseudomonadota</taxon>
        <taxon>Gammaproteobacteria</taxon>
        <taxon>sulfur-oxidizing symbionts</taxon>
    </lineage>
</organism>